<keyword evidence="1" id="KW-0732">Signal</keyword>
<protein>
    <submittedName>
        <fullName evidence="2">Uncharacterized protein</fullName>
    </submittedName>
</protein>
<dbReference type="RefSeq" id="WP_313766195.1">
    <property type="nucleotide sequence ID" value="NZ_BAAAVH010000072.1"/>
</dbReference>
<gene>
    <name evidence="2" type="ORF">ACFP0N_00140</name>
</gene>
<dbReference type="InterPro" id="IPR006311">
    <property type="entry name" value="TAT_signal"/>
</dbReference>
<keyword evidence="3" id="KW-1185">Reference proteome</keyword>
<feature type="chain" id="PRO_5047146972" evidence="1">
    <location>
        <begin position="22"/>
        <end position="999"/>
    </location>
</feature>
<dbReference type="PROSITE" id="PS51318">
    <property type="entry name" value="TAT"/>
    <property type="match status" value="1"/>
</dbReference>
<evidence type="ECO:0000256" key="1">
    <source>
        <dbReference type="SAM" id="SignalP"/>
    </source>
</evidence>
<evidence type="ECO:0000313" key="2">
    <source>
        <dbReference type="EMBL" id="MFC5883384.1"/>
    </source>
</evidence>
<proteinExistence type="predicted"/>
<accession>A0ABW1EQD8</accession>
<evidence type="ECO:0000313" key="3">
    <source>
        <dbReference type="Proteomes" id="UP001596067"/>
    </source>
</evidence>
<name>A0ABW1EQD8_9ACTN</name>
<feature type="signal peptide" evidence="1">
    <location>
        <begin position="1"/>
        <end position="21"/>
    </location>
</feature>
<sequence>MILTQRLGRSLLAAASALALAAALPAGLGAAPAAAAAAADGVPPVPVDLNTSRAFSDTFQQDTSRNTDPLYGLNVGLDARQALPAGKHGVSYTRVSGRWDTVAPPAPWFVQASHPDHPNKLLFTSGISGVMLGAPAIADDTGHYTVSTVIDPVVGDTGSGDWGSLVLSRSHRSTGYVTGGDVDLGLTVTSAGKLALFHGGGGETPFWTGTVAPTAQYAVSLTVSTGADRAVTLTVNGTPFTVSAPGTVNQWPSSAFLFLGAYLSDSHRVTTFGDGAGHGLNVSNVDTSSNTSAKPLVDTFDGAPNATADFGLNQDLSARQPSLISANYTAVSGVKGVAGDPAPGSVQVNSPAHPNVLSFPKSTAAVRLNKPATADLSGQYTVHAALTPVVGSTSGQDWASLAVSNASGATGAVDAEDVALGLRVQADGGLALYQGGTPTALPTVPAAASYDVSVTLATGDRQQATVRVNGSTVFAGHTAAQLPRDGYVSLGAHHSAPGQVTTADDLRISMLGGLGYYGYYDIRDPDPNDNNGVNHAPEVAPWTNFNGYIRGNDPRVDFLDNCLPASCTIDVNNEVVIQRATDHDRFDPNPDARTNLDALVERIGSNMDKIAAVDLTDEAYWRGLSAAQVQAQAKLIKDVFPGKMLILSYAYTDISPGHPAPPEVDIVGLDDYCVGRGRIHDELDELKRLLSSPDQHLMLFPESIQVYTYCKTDADIAATNAEYRAIAAQDPRIVYLQNFRWLGPDQPNQYPRTVATERAIGTAVVNATPTPRPASVGVYRPSDGSFSQAAHNGVFTGSTVLPGTHQTDDVPLTGHWNGPGTDTPGVYHPATRTFELSNGNGTTATHQFGDTGDVPLVGDWSGQGRTTIGVYRPSDQTFYLSDDNATTKYRMKLGNPGWKPLIGDWDGNGTTTVAVYDPATQNFYLNDSNETENVRPAIRFGNPGDVPIKGDWDGTGKETIGVYRPGDQTFYGAAENSNLVIYSAKFGNWGDRPLVGNWG</sequence>
<reference evidence="3" key="1">
    <citation type="journal article" date="2019" name="Int. J. Syst. Evol. Microbiol.">
        <title>The Global Catalogue of Microorganisms (GCM) 10K type strain sequencing project: providing services to taxonomists for standard genome sequencing and annotation.</title>
        <authorList>
            <consortium name="The Broad Institute Genomics Platform"/>
            <consortium name="The Broad Institute Genome Sequencing Center for Infectious Disease"/>
            <person name="Wu L."/>
            <person name="Ma J."/>
        </authorList>
    </citation>
    <scope>NUCLEOTIDE SEQUENCE [LARGE SCALE GENOMIC DNA]</scope>
    <source>
        <strain evidence="3">CGMCC 4.1469</strain>
    </source>
</reference>
<dbReference type="EMBL" id="JBHSOD010000001">
    <property type="protein sequence ID" value="MFC5883384.1"/>
    <property type="molecule type" value="Genomic_DNA"/>
</dbReference>
<organism evidence="2 3">
    <name type="scientific">Kitasatospora aburaviensis</name>
    <dbReference type="NCBI Taxonomy" id="67265"/>
    <lineage>
        <taxon>Bacteria</taxon>
        <taxon>Bacillati</taxon>
        <taxon>Actinomycetota</taxon>
        <taxon>Actinomycetes</taxon>
        <taxon>Kitasatosporales</taxon>
        <taxon>Streptomycetaceae</taxon>
        <taxon>Kitasatospora</taxon>
    </lineage>
</organism>
<dbReference type="Proteomes" id="UP001596067">
    <property type="component" value="Unassembled WGS sequence"/>
</dbReference>
<comment type="caution">
    <text evidence="2">The sequence shown here is derived from an EMBL/GenBank/DDBJ whole genome shotgun (WGS) entry which is preliminary data.</text>
</comment>